<evidence type="ECO:0000256" key="1">
    <source>
        <dbReference type="SAM" id="SignalP"/>
    </source>
</evidence>
<proteinExistence type="predicted"/>
<dbReference type="EMBL" id="CAJPWZ010002955">
    <property type="protein sequence ID" value="CAG2248975.1"/>
    <property type="molecule type" value="Genomic_DNA"/>
</dbReference>
<evidence type="ECO:0000313" key="3">
    <source>
        <dbReference type="Proteomes" id="UP000683360"/>
    </source>
</evidence>
<feature type="signal peptide" evidence="1">
    <location>
        <begin position="1"/>
        <end position="23"/>
    </location>
</feature>
<sequence>MDMKRFALMFFYVCNIFILRTESYDNYRKADNTCQYYKMNSVAKCRKLHYIPSLKESVLALEIRLSYLPYINRQTFQNISSNKIIRLAFKMNNTIQAISNDAFSDLRYLQTLEVSFESQLDVLNFKSSLGSLNVSFFNELILESNGWTSLPGNLLNDLSGAKLSVLSLNENHFEILNASIFKPLIGLKKVFLRRVLCSIFQCRRKDKGGIN</sequence>
<keyword evidence="1" id="KW-0732">Signal</keyword>
<protein>
    <submittedName>
        <fullName evidence="2">Uncharacterized protein</fullName>
    </submittedName>
</protein>
<name>A0A8S3V5B3_MYTED</name>
<comment type="caution">
    <text evidence="2">The sequence shown here is derived from an EMBL/GenBank/DDBJ whole genome shotgun (WGS) entry which is preliminary data.</text>
</comment>
<dbReference type="OrthoDB" id="694479at2759"/>
<gene>
    <name evidence="2" type="ORF">MEDL_60783</name>
</gene>
<evidence type="ECO:0000313" key="2">
    <source>
        <dbReference type="EMBL" id="CAG2248975.1"/>
    </source>
</evidence>
<dbReference type="Proteomes" id="UP000683360">
    <property type="component" value="Unassembled WGS sequence"/>
</dbReference>
<dbReference type="Gene3D" id="3.80.10.10">
    <property type="entry name" value="Ribonuclease Inhibitor"/>
    <property type="match status" value="1"/>
</dbReference>
<accession>A0A8S3V5B3</accession>
<organism evidence="2 3">
    <name type="scientific">Mytilus edulis</name>
    <name type="common">Blue mussel</name>
    <dbReference type="NCBI Taxonomy" id="6550"/>
    <lineage>
        <taxon>Eukaryota</taxon>
        <taxon>Metazoa</taxon>
        <taxon>Spiralia</taxon>
        <taxon>Lophotrochozoa</taxon>
        <taxon>Mollusca</taxon>
        <taxon>Bivalvia</taxon>
        <taxon>Autobranchia</taxon>
        <taxon>Pteriomorphia</taxon>
        <taxon>Mytilida</taxon>
        <taxon>Mytiloidea</taxon>
        <taxon>Mytilidae</taxon>
        <taxon>Mytilinae</taxon>
        <taxon>Mytilus</taxon>
    </lineage>
</organism>
<dbReference type="SUPFAM" id="SSF52058">
    <property type="entry name" value="L domain-like"/>
    <property type="match status" value="1"/>
</dbReference>
<feature type="chain" id="PRO_5035819449" evidence="1">
    <location>
        <begin position="24"/>
        <end position="211"/>
    </location>
</feature>
<keyword evidence="3" id="KW-1185">Reference proteome</keyword>
<dbReference type="AlphaFoldDB" id="A0A8S3V5B3"/>
<reference evidence="2" key="1">
    <citation type="submission" date="2021-03" db="EMBL/GenBank/DDBJ databases">
        <authorList>
            <person name="Bekaert M."/>
        </authorList>
    </citation>
    <scope>NUCLEOTIDE SEQUENCE</scope>
</reference>
<dbReference type="InterPro" id="IPR032675">
    <property type="entry name" value="LRR_dom_sf"/>
</dbReference>